<dbReference type="PANTHER" id="PTHR43807:SF20">
    <property type="entry name" value="FI04487P"/>
    <property type="match status" value="1"/>
</dbReference>
<dbReference type="AlphaFoldDB" id="A0AAD7UQJ3"/>
<dbReference type="InterPro" id="IPR015424">
    <property type="entry name" value="PyrdxlP-dep_Trfase"/>
</dbReference>
<dbReference type="PROSITE" id="PS00105">
    <property type="entry name" value="AA_TRANSFER_CLASS_1"/>
    <property type="match status" value="1"/>
</dbReference>
<comment type="caution">
    <text evidence="7">The sequence shown here is derived from an EMBL/GenBank/DDBJ whole genome shotgun (WGS) entry which is preliminary data.</text>
</comment>
<name>A0AAD7UQJ3_9STRA</name>
<keyword evidence="3" id="KW-0032">Aminotransferase</keyword>
<feature type="domain" description="Aminotransferase class I/classII large" evidence="6">
    <location>
        <begin position="138"/>
        <end position="313"/>
    </location>
</feature>
<keyword evidence="4" id="KW-0808">Transferase</keyword>
<evidence type="ECO:0000256" key="1">
    <source>
        <dbReference type="ARBA" id="ARBA00001933"/>
    </source>
</evidence>
<evidence type="ECO:0000259" key="6">
    <source>
        <dbReference type="Pfam" id="PF00155"/>
    </source>
</evidence>
<dbReference type="GO" id="GO:0030170">
    <property type="term" value="F:pyridoxal phosphate binding"/>
    <property type="evidence" value="ECO:0007669"/>
    <property type="project" value="InterPro"/>
</dbReference>
<dbReference type="SUPFAM" id="SSF53383">
    <property type="entry name" value="PLP-dependent transferases"/>
    <property type="match status" value="1"/>
</dbReference>
<evidence type="ECO:0000256" key="4">
    <source>
        <dbReference type="ARBA" id="ARBA00022679"/>
    </source>
</evidence>
<accession>A0AAD7UQJ3</accession>
<dbReference type="EMBL" id="JAQMWT010000011">
    <property type="protein sequence ID" value="KAJ8614112.1"/>
    <property type="molecule type" value="Genomic_DNA"/>
</dbReference>
<dbReference type="Proteomes" id="UP001230188">
    <property type="component" value="Unassembled WGS sequence"/>
</dbReference>
<dbReference type="InterPro" id="IPR015421">
    <property type="entry name" value="PyrdxlP-dep_Trfase_major"/>
</dbReference>
<comment type="similarity">
    <text evidence="2">Belongs to the class-I pyridoxal-phosphate-dependent aminotransferase family.</text>
</comment>
<proteinExistence type="inferred from homology"/>
<evidence type="ECO:0000313" key="7">
    <source>
        <dbReference type="EMBL" id="KAJ8614112.1"/>
    </source>
</evidence>
<evidence type="ECO:0000256" key="5">
    <source>
        <dbReference type="ARBA" id="ARBA00022898"/>
    </source>
</evidence>
<evidence type="ECO:0000256" key="3">
    <source>
        <dbReference type="ARBA" id="ARBA00022576"/>
    </source>
</evidence>
<dbReference type="InterPro" id="IPR015422">
    <property type="entry name" value="PyrdxlP-dep_Trfase_small"/>
</dbReference>
<feature type="domain" description="Aminotransferase class I/classII large" evidence="6">
    <location>
        <begin position="2"/>
        <end position="96"/>
    </location>
</feature>
<keyword evidence="5" id="KW-0663">Pyridoxal phosphate</keyword>
<organism evidence="7 8">
    <name type="scientific">Chrysophaeum taylorii</name>
    <dbReference type="NCBI Taxonomy" id="2483200"/>
    <lineage>
        <taxon>Eukaryota</taxon>
        <taxon>Sar</taxon>
        <taxon>Stramenopiles</taxon>
        <taxon>Ochrophyta</taxon>
        <taxon>Pelagophyceae</taxon>
        <taxon>Pelagomonadales</taxon>
        <taxon>Pelagomonadaceae</taxon>
        <taxon>Chrysophaeum</taxon>
    </lineage>
</organism>
<dbReference type="InterPro" id="IPR004838">
    <property type="entry name" value="NHTrfase_class1_PyrdxlP-BS"/>
</dbReference>
<dbReference type="GO" id="GO:0005737">
    <property type="term" value="C:cytoplasm"/>
    <property type="evidence" value="ECO:0007669"/>
    <property type="project" value="TreeGrafter"/>
</dbReference>
<dbReference type="PANTHER" id="PTHR43807">
    <property type="entry name" value="FI04487P"/>
    <property type="match status" value="1"/>
</dbReference>
<dbReference type="Gene3D" id="3.40.640.10">
    <property type="entry name" value="Type I PLP-dependent aspartate aminotransferase-like (Major domain)"/>
    <property type="match status" value="2"/>
</dbReference>
<dbReference type="Gene3D" id="3.90.1150.10">
    <property type="entry name" value="Aspartate Aminotransferase, domain 1"/>
    <property type="match status" value="2"/>
</dbReference>
<dbReference type="Pfam" id="PF00155">
    <property type="entry name" value="Aminotran_1_2"/>
    <property type="match status" value="2"/>
</dbReference>
<reference evidence="7" key="1">
    <citation type="submission" date="2023-01" db="EMBL/GenBank/DDBJ databases">
        <title>Metagenome sequencing of chrysophaentin producing Chrysophaeum taylorii.</title>
        <authorList>
            <person name="Davison J."/>
            <person name="Bewley C."/>
        </authorList>
    </citation>
    <scope>NUCLEOTIDE SEQUENCE</scope>
    <source>
        <strain evidence="7">NIES-1699</strain>
    </source>
</reference>
<comment type="cofactor">
    <cofactor evidence="1">
        <name>pyridoxal 5'-phosphate</name>
        <dbReference type="ChEBI" id="CHEBI:597326"/>
    </cofactor>
</comment>
<evidence type="ECO:0000256" key="2">
    <source>
        <dbReference type="ARBA" id="ARBA00007441"/>
    </source>
</evidence>
<protein>
    <recommendedName>
        <fullName evidence="6">Aminotransferase class I/classII large domain-containing protein</fullName>
    </recommendedName>
</protein>
<dbReference type="CDD" id="cd00609">
    <property type="entry name" value="AAT_like"/>
    <property type="match status" value="1"/>
</dbReference>
<evidence type="ECO:0000313" key="8">
    <source>
        <dbReference type="Proteomes" id="UP001230188"/>
    </source>
</evidence>
<gene>
    <name evidence="7" type="ORF">CTAYLR_004639</name>
</gene>
<dbReference type="InterPro" id="IPR051326">
    <property type="entry name" value="Kynurenine-oxoglutarate_AT"/>
</dbReference>
<keyword evidence="8" id="KW-1185">Reference proteome</keyword>
<dbReference type="GO" id="GO:0016212">
    <property type="term" value="F:kynurenine-oxoglutarate transaminase activity"/>
    <property type="evidence" value="ECO:0007669"/>
    <property type="project" value="TreeGrafter"/>
</dbReference>
<dbReference type="InterPro" id="IPR004839">
    <property type="entry name" value="Aminotransferase_I/II_large"/>
</dbReference>
<sequence length="320" mass="34037">MGQGYPDFLGSEVARRAAAEALKEAALNQYSAPRGLPQLREAVASWHSRRYGSKQTAEDVVVTAGGQEALVCAIRAGIEASGRSGGVVVMEPFYPFLGGVVVMEPFYPFLGGAVSRAGGIAMPMRLEAPEFRIRGVELLDIPENAFVVADEVYEGTAKHRRVASVVDPQRVITVGSAGKLLSLTGWRVGWIVASNRELADRAAAAHLDLTYAAPTPLQAGVARALDEDDLGGVGALFKQNYEKLEAALPSSLKARGGPRGYFLVAEIIDGTDDLTFVERLAESTGVVAAPLRVFYADPPPTNLVRFTNQHTTSTPRVGAS</sequence>